<dbReference type="InterPro" id="IPR004300">
    <property type="entry name" value="Glyco_hydro_57_N"/>
</dbReference>
<evidence type="ECO:0000313" key="5">
    <source>
        <dbReference type="Proteomes" id="UP001320159"/>
    </source>
</evidence>
<dbReference type="SUPFAM" id="SSF88713">
    <property type="entry name" value="Glycoside hydrolase/deacetylase"/>
    <property type="match status" value="1"/>
</dbReference>
<gene>
    <name evidence="4" type="ORF">CUJ83_01975</name>
</gene>
<evidence type="ECO:0000256" key="1">
    <source>
        <dbReference type="ARBA" id="ARBA00006821"/>
    </source>
</evidence>
<dbReference type="CDD" id="cd10795">
    <property type="entry name" value="GH57N_MJA1_like"/>
    <property type="match status" value="1"/>
</dbReference>
<proteinExistence type="inferred from homology"/>
<comment type="caution">
    <text evidence="4">The sequence shown here is derived from an EMBL/GenBank/DDBJ whole genome shotgun (WGS) entry which is preliminary data.</text>
</comment>
<reference evidence="4 5" key="1">
    <citation type="submission" date="2017-11" db="EMBL/GenBank/DDBJ databases">
        <title>Isolation and Characterization of Family Methanocellaceae Species from Potential Methane Hydrate Area Offshore Southwestern Taiwan.</title>
        <authorList>
            <person name="Zhang W.-L."/>
            <person name="Chen W.-C."/>
            <person name="Lai M.-C."/>
            <person name="Chen S.-C."/>
        </authorList>
    </citation>
    <scope>NUCLEOTIDE SEQUENCE [LARGE SCALE GENOMIC DNA]</scope>
    <source>
        <strain evidence="4 5">CWC-04</strain>
    </source>
</reference>
<name>A0AAP2RA78_9EURY</name>
<dbReference type="PANTHER" id="PTHR36306">
    <property type="entry name" value="ALPHA-AMYLASE-RELATED-RELATED"/>
    <property type="match status" value="1"/>
</dbReference>
<evidence type="ECO:0000313" key="4">
    <source>
        <dbReference type="EMBL" id="MCD1293763.1"/>
    </source>
</evidence>
<evidence type="ECO:0000259" key="3">
    <source>
        <dbReference type="Pfam" id="PF03065"/>
    </source>
</evidence>
<sequence>MTSVCLYFQVHQPNRLKWFFPGIDKVKMDYFNDRFNEEVFRKVAKKCYWPATKTIFHLLKRHEGKFKVTYSLSGIFLDQCEKYDPELIDLFRKLLDTGCVEFLDETYYHSLVSLFEDKKEFVEQIKIHREAMESIFGYRPTSFRNTELIYSNEIASTVDGLGYKSILMEGIESVLGWRSPNYVYRAKKGDIRVLARNYPLSDDIAFRFSANWWNEYPLTADKWAKWARASGGDIVNIFMDYETFGEHQWEESGIFWFLKALPDMVLNEKMRFATVTENSKKYGPKDIIDVPDDRPVSWADLERDTSAWLGNDMQRRCFEEGMLLGNYVKLTGDARMLEAWRNLLTSDNIYYICTKWLGDGDVHSYFSHHSSPFDAGVNYAAILSDFKGHIFEKLKKSPGGPLP</sequence>
<dbReference type="EMBL" id="PGCK01000001">
    <property type="protein sequence ID" value="MCD1293763.1"/>
    <property type="molecule type" value="Genomic_DNA"/>
</dbReference>
<protein>
    <submittedName>
        <fullName evidence="4">Alpha-amylase</fullName>
    </submittedName>
</protein>
<evidence type="ECO:0000256" key="2">
    <source>
        <dbReference type="ARBA" id="ARBA00023277"/>
    </source>
</evidence>
<dbReference type="Proteomes" id="UP001320159">
    <property type="component" value="Unassembled WGS sequence"/>
</dbReference>
<dbReference type="AlphaFoldDB" id="A0AAP2RA78"/>
<feature type="domain" description="Glycoside hydrolase family 57 N-terminal" evidence="3">
    <location>
        <begin position="6"/>
        <end position="291"/>
    </location>
</feature>
<dbReference type="PANTHER" id="PTHR36306:SF1">
    <property type="entry name" value="ALPHA-AMYLASE-RELATED"/>
    <property type="match status" value="1"/>
</dbReference>
<dbReference type="GO" id="GO:0005975">
    <property type="term" value="P:carbohydrate metabolic process"/>
    <property type="evidence" value="ECO:0007669"/>
    <property type="project" value="InterPro"/>
</dbReference>
<dbReference type="InterPro" id="IPR052046">
    <property type="entry name" value="GH57_Enzymes"/>
</dbReference>
<dbReference type="Gene3D" id="3.20.110.20">
    <property type="match status" value="1"/>
</dbReference>
<keyword evidence="2" id="KW-0119">Carbohydrate metabolism</keyword>
<dbReference type="RefSeq" id="WP_230740004.1">
    <property type="nucleotide sequence ID" value="NZ_PGCK01000001.1"/>
</dbReference>
<dbReference type="InterPro" id="IPR011330">
    <property type="entry name" value="Glyco_hydro/deAcase_b/a-brl"/>
</dbReference>
<dbReference type="GO" id="GO:0003824">
    <property type="term" value="F:catalytic activity"/>
    <property type="evidence" value="ECO:0007669"/>
    <property type="project" value="InterPro"/>
</dbReference>
<accession>A0AAP2RA78</accession>
<dbReference type="Pfam" id="PF03065">
    <property type="entry name" value="Glyco_hydro_57"/>
    <property type="match status" value="1"/>
</dbReference>
<keyword evidence="5" id="KW-1185">Reference proteome</keyword>
<comment type="similarity">
    <text evidence="1">Belongs to the glycosyl hydrolase 57 family.</text>
</comment>
<organism evidence="4 5">
    <name type="scientific">Methanooceanicella nereidis</name>
    <dbReference type="NCBI Taxonomy" id="2052831"/>
    <lineage>
        <taxon>Archaea</taxon>
        <taxon>Methanobacteriati</taxon>
        <taxon>Methanobacteriota</taxon>
        <taxon>Stenosarchaea group</taxon>
        <taxon>Methanomicrobia</taxon>
        <taxon>Methanocellales</taxon>
        <taxon>Methanocellaceae</taxon>
        <taxon>Methanooceanicella</taxon>
    </lineage>
</organism>